<accession>A0A4Y2K8G7</accession>
<name>A0A4Y2K8G7_ARAVE</name>
<dbReference type="EMBL" id="BGPR01004328">
    <property type="protein sequence ID" value="GBM98494.1"/>
    <property type="molecule type" value="Genomic_DNA"/>
</dbReference>
<dbReference type="Proteomes" id="UP000499080">
    <property type="component" value="Unassembled WGS sequence"/>
</dbReference>
<organism evidence="1 2">
    <name type="scientific">Araneus ventricosus</name>
    <name type="common">Orbweaver spider</name>
    <name type="synonym">Epeira ventricosa</name>
    <dbReference type="NCBI Taxonomy" id="182803"/>
    <lineage>
        <taxon>Eukaryota</taxon>
        <taxon>Metazoa</taxon>
        <taxon>Ecdysozoa</taxon>
        <taxon>Arthropoda</taxon>
        <taxon>Chelicerata</taxon>
        <taxon>Arachnida</taxon>
        <taxon>Araneae</taxon>
        <taxon>Araneomorphae</taxon>
        <taxon>Entelegynae</taxon>
        <taxon>Araneoidea</taxon>
        <taxon>Araneidae</taxon>
        <taxon>Araneus</taxon>
    </lineage>
</organism>
<gene>
    <name evidence="1" type="ORF">AVEN_246731_1</name>
</gene>
<comment type="caution">
    <text evidence="1">The sequence shown here is derived from an EMBL/GenBank/DDBJ whole genome shotgun (WGS) entry which is preliminary data.</text>
</comment>
<proteinExistence type="predicted"/>
<protein>
    <submittedName>
        <fullName evidence="1">Uncharacterized protein</fullName>
    </submittedName>
</protein>
<evidence type="ECO:0000313" key="2">
    <source>
        <dbReference type="Proteomes" id="UP000499080"/>
    </source>
</evidence>
<reference evidence="1 2" key="1">
    <citation type="journal article" date="2019" name="Sci. Rep.">
        <title>Orb-weaving spider Araneus ventricosus genome elucidates the spidroin gene catalogue.</title>
        <authorList>
            <person name="Kono N."/>
            <person name="Nakamura H."/>
            <person name="Ohtoshi R."/>
            <person name="Moran D.A.P."/>
            <person name="Shinohara A."/>
            <person name="Yoshida Y."/>
            <person name="Fujiwara M."/>
            <person name="Mori M."/>
            <person name="Tomita M."/>
            <person name="Arakawa K."/>
        </authorList>
    </citation>
    <scope>NUCLEOTIDE SEQUENCE [LARGE SCALE GENOMIC DNA]</scope>
</reference>
<dbReference type="AlphaFoldDB" id="A0A4Y2K8G7"/>
<sequence>MLNVDIRVSSSSQSDCHSSIMFLKINFRKEIGALTDSGSLSDSAASFANLSASPFTFVAHVSFDPRNVNMLIRDKALTDLSRCCVYTSWVSCSLDTRLIVH</sequence>
<evidence type="ECO:0000313" key="1">
    <source>
        <dbReference type="EMBL" id="GBM98494.1"/>
    </source>
</evidence>
<keyword evidence="2" id="KW-1185">Reference proteome</keyword>